<comment type="similarity">
    <text evidence="1">Belongs to the UPF0213 family.</text>
</comment>
<evidence type="ECO:0000313" key="4">
    <source>
        <dbReference type="Proteomes" id="UP000008209"/>
    </source>
</evidence>
<accession>E6XS46</accession>
<dbReference type="Proteomes" id="UP000008209">
    <property type="component" value="Chromosome"/>
</dbReference>
<dbReference type="PATRIC" id="fig|399804.5.peg.2663"/>
<dbReference type="EMBL" id="CP002457">
    <property type="protein sequence ID" value="ADV55001.1"/>
    <property type="molecule type" value="Genomic_DNA"/>
</dbReference>
<dbReference type="InterPro" id="IPR000305">
    <property type="entry name" value="GIY-YIG_endonuc"/>
</dbReference>
<evidence type="ECO:0000256" key="1">
    <source>
        <dbReference type="ARBA" id="ARBA00007435"/>
    </source>
</evidence>
<evidence type="ECO:0000313" key="3">
    <source>
        <dbReference type="EMBL" id="ADV55001.1"/>
    </source>
</evidence>
<dbReference type="Pfam" id="PF01370">
    <property type="entry name" value="Epimerase"/>
    <property type="match status" value="1"/>
</dbReference>
<dbReference type="InterPro" id="IPR036291">
    <property type="entry name" value="NAD(P)-bd_dom_sf"/>
</dbReference>
<reference evidence="3 4" key="1">
    <citation type="submission" date="2011-01" db="EMBL/GenBank/DDBJ databases">
        <title>Complete sequence of Shewanella putrefaciens 200.</title>
        <authorList>
            <consortium name="US DOE Joint Genome Institute"/>
            <person name="Lucas S."/>
            <person name="Copeland A."/>
            <person name="Lapidus A."/>
            <person name="Cheng J.-F."/>
            <person name="Bruce D."/>
            <person name="Goodwin L."/>
            <person name="Pitluck S."/>
            <person name="Munk A.C."/>
            <person name="Detter J.C."/>
            <person name="Han C."/>
            <person name="Tapia R."/>
            <person name="Land M."/>
            <person name="Hauser L."/>
            <person name="Chang Y.-J."/>
            <person name="Jeffries C."/>
            <person name="Kyrpides N."/>
            <person name="Ivanova N."/>
            <person name="Mikhailova N."/>
            <person name="Kolker E."/>
            <person name="Lawrence C."/>
            <person name="McCue L.A."/>
            <person name="DiChristina T."/>
            <person name="Nealson K."/>
            <person name="Fredrickson J.K."/>
            <person name="Woyke T."/>
        </authorList>
    </citation>
    <scope>NUCLEOTIDE SEQUENCE [LARGE SCALE GENOMIC DNA]</scope>
    <source>
        <strain evidence="3 4">200</strain>
    </source>
</reference>
<dbReference type="InterPro" id="IPR001509">
    <property type="entry name" value="Epimerase_deHydtase"/>
</dbReference>
<dbReference type="SUPFAM" id="SSF51735">
    <property type="entry name" value="NAD(P)-binding Rossmann-fold domains"/>
    <property type="match status" value="1"/>
</dbReference>
<name>E6XS46_SHEP2</name>
<dbReference type="CDD" id="cd10448">
    <property type="entry name" value="GIY-YIG_unchar_3"/>
    <property type="match status" value="1"/>
</dbReference>
<dbReference type="KEGG" id="shp:Sput200_2560"/>
<dbReference type="PROSITE" id="PS50164">
    <property type="entry name" value="GIY_YIG"/>
    <property type="match status" value="1"/>
</dbReference>
<sequence length="136" mass="15978">MIHLTAQAGVRYSIENPHVYADANLVGHLNILVGCHQTKVKHLVYAYSSSVYAVTSHLEQRIWQHKNAIIDGFTHKYKVDQLVYFESHQSMYEAITREKQLKKWRREWNIELINSQNPTWQDLWYTVISGSPRPRG</sequence>
<dbReference type="Gene3D" id="3.40.1440.10">
    <property type="entry name" value="GIY-YIG endonuclease"/>
    <property type="match status" value="1"/>
</dbReference>
<dbReference type="PANTHER" id="PTHR34477">
    <property type="entry name" value="UPF0213 PROTEIN YHBQ"/>
    <property type="match status" value="1"/>
</dbReference>
<proteinExistence type="inferred from homology"/>
<evidence type="ECO:0000259" key="2">
    <source>
        <dbReference type="PROSITE" id="PS50164"/>
    </source>
</evidence>
<protein>
    <submittedName>
        <fullName evidence="3">Excinuclease ABC C subunit domain protein</fullName>
    </submittedName>
</protein>
<organism evidence="3 4">
    <name type="scientific">Shewanella putrefaciens (strain 200)</name>
    <dbReference type="NCBI Taxonomy" id="399804"/>
    <lineage>
        <taxon>Bacteria</taxon>
        <taxon>Pseudomonadati</taxon>
        <taxon>Pseudomonadota</taxon>
        <taxon>Gammaproteobacteria</taxon>
        <taxon>Alteromonadales</taxon>
        <taxon>Shewanellaceae</taxon>
        <taxon>Shewanella</taxon>
    </lineage>
</organism>
<dbReference type="PANTHER" id="PTHR34477:SF5">
    <property type="entry name" value="BSL5627 PROTEIN"/>
    <property type="match status" value="1"/>
</dbReference>
<feature type="domain" description="GIY-YIG" evidence="2">
    <location>
        <begin position="15"/>
        <end position="111"/>
    </location>
</feature>
<dbReference type="InterPro" id="IPR035901">
    <property type="entry name" value="GIY-YIG_endonuc_sf"/>
</dbReference>
<dbReference type="HOGENOM" id="CLU_1874017_0_0_6"/>
<dbReference type="AlphaFoldDB" id="E6XS46"/>
<gene>
    <name evidence="3" type="ordered locus">Sput200_2560</name>
</gene>
<dbReference type="SUPFAM" id="SSF82771">
    <property type="entry name" value="GIY-YIG endonuclease"/>
    <property type="match status" value="1"/>
</dbReference>
<dbReference type="InterPro" id="IPR050190">
    <property type="entry name" value="UPF0213_domain"/>
</dbReference>